<accession>A0ABD6CD11</accession>
<feature type="compositionally biased region" description="Polar residues" evidence="1">
    <location>
        <begin position="246"/>
        <end position="255"/>
    </location>
</feature>
<evidence type="ECO:0000256" key="1">
    <source>
        <dbReference type="SAM" id="MobiDB-lite"/>
    </source>
</evidence>
<dbReference type="Proteomes" id="UP001597119">
    <property type="component" value="Unassembled WGS sequence"/>
</dbReference>
<protein>
    <submittedName>
        <fullName evidence="2">Non-canonical purine NTP pyrophosphatase</fullName>
    </submittedName>
</protein>
<organism evidence="2 3">
    <name type="scientific">Halorientalis brevis</name>
    <dbReference type="NCBI Taxonomy" id="1126241"/>
    <lineage>
        <taxon>Archaea</taxon>
        <taxon>Methanobacteriati</taxon>
        <taxon>Methanobacteriota</taxon>
        <taxon>Stenosarchaea group</taxon>
        <taxon>Halobacteria</taxon>
        <taxon>Halobacteriales</taxon>
        <taxon>Haloarculaceae</taxon>
        <taxon>Halorientalis</taxon>
    </lineage>
</organism>
<dbReference type="InterPro" id="IPR002637">
    <property type="entry name" value="RdgB/HAM1"/>
</dbReference>
<gene>
    <name evidence="2" type="ORF">ACFR9U_14215</name>
</gene>
<sequence length="255" mass="29447">MSEDSIPLPLITSSSRKFDHLRYLSYLNNLEEEHGVELVRVPLEYKEIQSDDMELLLSEAMKRSAFDDIRDTFFLIEQTSVFFDAMDGEGPGQYFKKWWNTKSEEDLKLKFSQSEGATIESGLALNIPGHDPLILTNKQEGKINLDGQIREENERFSWLSADDFNLYFMPNGANKVYNEMPITDFLKYDFRRPIFDQVCQRMGEYAAIVNSGVSKKQINATLESATRDIVRKDTKEFDSETEDPKQSQIGDSRFS</sequence>
<dbReference type="Gene3D" id="3.90.950.10">
    <property type="match status" value="1"/>
</dbReference>
<proteinExistence type="predicted"/>
<evidence type="ECO:0000313" key="2">
    <source>
        <dbReference type="EMBL" id="MFD1588135.1"/>
    </source>
</evidence>
<comment type="caution">
    <text evidence="2">The sequence shown here is derived from an EMBL/GenBank/DDBJ whole genome shotgun (WGS) entry which is preliminary data.</text>
</comment>
<dbReference type="RefSeq" id="WP_247381747.1">
    <property type="nucleotide sequence ID" value="NZ_JALLGV010000012.1"/>
</dbReference>
<feature type="region of interest" description="Disordered" evidence="1">
    <location>
        <begin position="229"/>
        <end position="255"/>
    </location>
</feature>
<dbReference type="SUPFAM" id="SSF52972">
    <property type="entry name" value="ITPase-like"/>
    <property type="match status" value="1"/>
</dbReference>
<keyword evidence="3" id="KW-1185">Reference proteome</keyword>
<evidence type="ECO:0000313" key="3">
    <source>
        <dbReference type="Proteomes" id="UP001597119"/>
    </source>
</evidence>
<reference evidence="2 3" key="1">
    <citation type="journal article" date="2019" name="Int. J. Syst. Evol. Microbiol.">
        <title>The Global Catalogue of Microorganisms (GCM) 10K type strain sequencing project: providing services to taxonomists for standard genome sequencing and annotation.</title>
        <authorList>
            <consortium name="The Broad Institute Genomics Platform"/>
            <consortium name="The Broad Institute Genome Sequencing Center for Infectious Disease"/>
            <person name="Wu L."/>
            <person name="Ma J."/>
        </authorList>
    </citation>
    <scope>NUCLEOTIDE SEQUENCE [LARGE SCALE GENOMIC DNA]</scope>
    <source>
        <strain evidence="2 3">CGMCC 1.12125</strain>
    </source>
</reference>
<dbReference type="InterPro" id="IPR029001">
    <property type="entry name" value="ITPase-like_fam"/>
</dbReference>
<feature type="compositionally biased region" description="Basic and acidic residues" evidence="1">
    <location>
        <begin position="229"/>
        <end position="245"/>
    </location>
</feature>
<dbReference type="AlphaFoldDB" id="A0ABD6CD11"/>
<dbReference type="Pfam" id="PF01725">
    <property type="entry name" value="Ham1p_like"/>
    <property type="match status" value="1"/>
</dbReference>
<name>A0ABD6CD11_9EURY</name>
<dbReference type="EMBL" id="JBHUDJ010000008">
    <property type="protein sequence ID" value="MFD1588135.1"/>
    <property type="molecule type" value="Genomic_DNA"/>
</dbReference>